<sequence length="111" mass="12759">MQQQTYRRWQISAENATSYRAKFKLATEIVKSDMSSREIRRAARRVVRALETVIDLPIASADILRKAHERFGVLTELLLSTTDPKASNEKNYPEILILCIDRDSEPVGLWP</sequence>
<evidence type="ECO:0000313" key="1">
    <source>
        <dbReference type="EMBL" id="MBB5561434.1"/>
    </source>
</evidence>
<name>A0A7W8UNW3_9HYPH</name>
<comment type="caution">
    <text evidence="1">The sequence shown here is derived from an EMBL/GenBank/DDBJ whole genome shotgun (WGS) entry which is preliminary data.</text>
</comment>
<evidence type="ECO:0000313" key="2">
    <source>
        <dbReference type="Proteomes" id="UP000528824"/>
    </source>
</evidence>
<protein>
    <submittedName>
        <fullName evidence="1">Uncharacterized protein</fullName>
    </submittedName>
</protein>
<accession>A0A7W8UNW3</accession>
<proteinExistence type="predicted"/>
<keyword evidence="2" id="KW-1185">Reference proteome</keyword>
<dbReference type="EMBL" id="JACHBC010000006">
    <property type="protein sequence ID" value="MBB5561434.1"/>
    <property type="molecule type" value="Genomic_DNA"/>
</dbReference>
<dbReference type="RefSeq" id="WP_183934477.1">
    <property type="nucleotide sequence ID" value="NZ_JACHBB010000006.1"/>
</dbReference>
<dbReference type="Proteomes" id="UP000528824">
    <property type="component" value="Unassembled WGS sequence"/>
</dbReference>
<dbReference type="AlphaFoldDB" id="A0A7W8UNW3"/>
<reference evidence="1 2" key="1">
    <citation type="submission" date="2020-08" db="EMBL/GenBank/DDBJ databases">
        <title>Genomic Encyclopedia of Type Strains, Phase IV (KMG-V): Genome sequencing to study the core and pangenomes of soil and plant-associated prokaryotes.</title>
        <authorList>
            <person name="Whitman W."/>
        </authorList>
    </citation>
    <scope>NUCLEOTIDE SEQUENCE [LARGE SCALE GENOMIC DNA]</scope>
    <source>
        <strain evidence="1 2">SEMIA 4034</strain>
    </source>
</reference>
<organism evidence="1 2">
    <name type="scientific">Rhizobium lentis</name>
    <dbReference type="NCBI Taxonomy" id="1138194"/>
    <lineage>
        <taxon>Bacteria</taxon>
        <taxon>Pseudomonadati</taxon>
        <taxon>Pseudomonadota</taxon>
        <taxon>Alphaproteobacteria</taxon>
        <taxon>Hyphomicrobiales</taxon>
        <taxon>Rhizobiaceae</taxon>
        <taxon>Rhizobium/Agrobacterium group</taxon>
        <taxon>Rhizobium</taxon>
    </lineage>
</organism>
<gene>
    <name evidence="1" type="ORF">GGI59_003110</name>
</gene>